<evidence type="ECO:0000256" key="1">
    <source>
        <dbReference type="ARBA" id="ARBA00004651"/>
    </source>
</evidence>
<dbReference type="PANTHER" id="PTHR24245">
    <property type="entry name" value="G-PROTEIN COUPLED RECEPTOR"/>
    <property type="match status" value="1"/>
</dbReference>
<evidence type="ECO:0000256" key="4">
    <source>
        <dbReference type="ARBA" id="ARBA00022989"/>
    </source>
</evidence>
<feature type="transmembrane region" description="Helical" evidence="9">
    <location>
        <begin position="44"/>
        <end position="68"/>
    </location>
</feature>
<accession>S4RA17</accession>
<keyword evidence="5" id="KW-0297">G-protein coupled receptor</keyword>
<evidence type="ECO:0000256" key="8">
    <source>
        <dbReference type="ARBA" id="ARBA00023224"/>
    </source>
</evidence>
<comment type="subcellular location">
    <subcellularLocation>
        <location evidence="1">Cell membrane</location>
        <topology evidence="1">Multi-pass membrane protein</topology>
    </subcellularLocation>
</comment>
<dbReference type="STRING" id="7757.ENSPMAP00000002048"/>
<evidence type="ECO:0000259" key="10">
    <source>
        <dbReference type="PROSITE" id="PS50262"/>
    </source>
</evidence>
<dbReference type="InterPro" id="IPR000276">
    <property type="entry name" value="GPCR_Rhodpsn"/>
</dbReference>
<organism evidence="11">
    <name type="scientific">Petromyzon marinus</name>
    <name type="common">Sea lamprey</name>
    <dbReference type="NCBI Taxonomy" id="7757"/>
    <lineage>
        <taxon>Eukaryota</taxon>
        <taxon>Metazoa</taxon>
        <taxon>Chordata</taxon>
        <taxon>Craniata</taxon>
        <taxon>Vertebrata</taxon>
        <taxon>Cyclostomata</taxon>
        <taxon>Hyperoartia</taxon>
        <taxon>Petromyzontiformes</taxon>
        <taxon>Petromyzontidae</taxon>
        <taxon>Petromyzon</taxon>
    </lineage>
</organism>
<protein>
    <submittedName>
        <fullName evidence="11">G protein-coupled receptor 78</fullName>
    </submittedName>
</protein>
<keyword evidence="8" id="KW-0807">Transducer</keyword>
<evidence type="ECO:0000256" key="9">
    <source>
        <dbReference type="SAM" id="Phobius"/>
    </source>
</evidence>
<name>S4RA17_PETMA</name>
<evidence type="ECO:0000256" key="7">
    <source>
        <dbReference type="ARBA" id="ARBA00023170"/>
    </source>
</evidence>
<dbReference type="Ensembl" id="ENSPMAT00000002058.1">
    <property type="protein sequence ID" value="ENSPMAP00000002048.1"/>
    <property type="gene ID" value="ENSPMAG00000001864.1"/>
</dbReference>
<evidence type="ECO:0000256" key="2">
    <source>
        <dbReference type="ARBA" id="ARBA00022475"/>
    </source>
</evidence>
<dbReference type="PANTHER" id="PTHR24245:SF7">
    <property type="entry name" value="G-PROTEIN COUPLED RECEPTOR 78"/>
    <property type="match status" value="1"/>
</dbReference>
<dbReference type="AlphaFoldDB" id="S4RA17"/>
<dbReference type="InterPro" id="IPR017452">
    <property type="entry name" value="GPCR_Rhodpsn_7TM"/>
</dbReference>
<feature type="domain" description="G-protein coupled receptors family 1 profile" evidence="10">
    <location>
        <begin position="22"/>
        <end position="263"/>
    </location>
</feature>
<reference evidence="11" key="2">
    <citation type="submission" date="2025-09" db="UniProtKB">
        <authorList>
            <consortium name="Ensembl"/>
        </authorList>
    </citation>
    <scope>IDENTIFICATION</scope>
</reference>
<dbReference type="OMA" id="CYCASAD"/>
<keyword evidence="4 9" id="KW-1133">Transmembrane helix</keyword>
<dbReference type="InterPro" id="IPR051880">
    <property type="entry name" value="GPC_Orphan_Receptors"/>
</dbReference>
<keyword evidence="3 9" id="KW-0812">Transmembrane</keyword>
<keyword evidence="7" id="KW-0675">Receptor</keyword>
<feature type="transmembrane region" description="Helical" evidence="9">
    <location>
        <begin position="245"/>
        <end position="261"/>
    </location>
</feature>
<keyword evidence="2" id="KW-1003">Cell membrane</keyword>
<evidence type="ECO:0000256" key="3">
    <source>
        <dbReference type="ARBA" id="ARBA00022692"/>
    </source>
</evidence>
<dbReference type="Pfam" id="PF00001">
    <property type="entry name" value="7tm_1"/>
    <property type="match status" value="1"/>
</dbReference>
<evidence type="ECO:0000256" key="5">
    <source>
        <dbReference type="ARBA" id="ARBA00023040"/>
    </source>
</evidence>
<dbReference type="HOGENOM" id="CLU_009579_3_5_1"/>
<keyword evidence="6 9" id="KW-0472">Membrane</keyword>
<sequence>MDTVELLLALSTAMVLIVSLVSNLTVLCCYGASSELRKRAPGVFILNLTCSNLLLTLLNMPLTLAGVVRSGHTGGESLCQAAAFAETFLTTNAMLSVVALGLDRWVAVLFPLSYAAHMRRRDAALVLAYAWLHSLAFPAAALAHSPSWLAYGPSYASCTLVQGPPLSSASFAAFSLAYHALTFFLSLLVLCLTYLKVLRVARSHCQRIDVVTMHALILLVDIPPQVRARCLEEQKARRTRAPRRVSTFIGTFVLCFAPYVITR</sequence>
<feature type="transmembrane region" description="Helical" evidence="9">
    <location>
        <begin position="126"/>
        <end position="151"/>
    </location>
</feature>
<dbReference type="GO" id="GO:0007189">
    <property type="term" value="P:adenylate cyclase-activating G protein-coupled receptor signaling pathway"/>
    <property type="evidence" value="ECO:0007669"/>
    <property type="project" value="TreeGrafter"/>
</dbReference>
<dbReference type="Gene3D" id="1.20.1070.10">
    <property type="entry name" value="Rhodopsin 7-helix transmembrane proteins"/>
    <property type="match status" value="1"/>
</dbReference>
<feature type="transmembrane region" description="Helical" evidence="9">
    <location>
        <begin position="6"/>
        <end position="32"/>
    </location>
</feature>
<dbReference type="GO" id="GO:0004930">
    <property type="term" value="F:G protein-coupled receptor activity"/>
    <property type="evidence" value="ECO:0007669"/>
    <property type="project" value="UniProtKB-KW"/>
</dbReference>
<dbReference type="PROSITE" id="PS50262">
    <property type="entry name" value="G_PROTEIN_RECEP_F1_2"/>
    <property type="match status" value="1"/>
</dbReference>
<dbReference type="GO" id="GO:0005886">
    <property type="term" value="C:plasma membrane"/>
    <property type="evidence" value="ECO:0007669"/>
    <property type="project" value="UniProtKB-SubCell"/>
</dbReference>
<evidence type="ECO:0000256" key="6">
    <source>
        <dbReference type="ARBA" id="ARBA00023136"/>
    </source>
</evidence>
<reference evidence="11" key="1">
    <citation type="submission" date="2025-08" db="UniProtKB">
        <authorList>
            <consortium name="Ensembl"/>
        </authorList>
    </citation>
    <scope>IDENTIFICATION</scope>
</reference>
<feature type="transmembrane region" description="Helical" evidence="9">
    <location>
        <begin position="171"/>
        <end position="195"/>
    </location>
</feature>
<dbReference type="GeneTree" id="ENSGT00950000183001"/>
<dbReference type="PRINTS" id="PR00237">
    <property type="entry name" value="GPCRRHODOPSN"/>
</dbReference>
<evidence type="ECO:0000313" key="11">
    <source>
        <dbReference type="Ensembl" id="ENSPMAP00000002048.1"/>
    </source>
</evidence>
<dbReference type="SUPFAM" id="SSF81321">
    <property type="entry name" value="Family A G protein-coupled receptor-like"/>
    <property type="match status" value="1"/>
</dbReference>
<proteinExistence type="predicted"/>